<evidence type="ECO:0000313" key="9">
    <source>
        <dbReference type="EMBL" id="GLH67155.1"/>
    </source>
</evidence>
<dbReference type="Pfam" id="PF02954">
    <property type="entry name" value="HTH_8"/>
    <property type="match status" value="1"/>
</dbReference>
<dbReference type="SUPFAM" id="SSF52172">
    <property type="entry name" value="CheY-like"/>
    <property type="match status" value="1"/>
</dbReference>
<gene>
    <name evidence="9" type="ORF">GETHED_15190</name>
</gene>
<dbReference type="Proteomes" id="UP001165044">
    <property type="component" value="Unassembled WGS sequence"/>
</dbReference>
<dbReference type="Pfam" id="PF25601">
    <property type="entry name" value="AAA_lid_14"/>
    <property type="match status" value="1"/>
</dbReference>
<protein>
    <submittedName>
        <fullName evidence="9">Acetoacetate metabolism regulatory protein AtoC</fullName>
    </submittedName>
</protein>
<evidence type="ECO:0000256" key="2">
    <source>
        <dbReference type="ARBA" id="ARBA00022840"/>
    </source>
</evidence>
<evidence type="ECO:0000259" key="8">
    <source>
        <dbReference type="PROSITE" id="PS50110"/>
    </source>
</evidence>
<dbReference type="InterPro" id="IPR009057">
    <property type="entry name" value="Homeodomain-like_sf"/>
</dbReference>
<dbReference type="Pfam" id="PF00072">
    <property type="entry name" value="Response_reg"/>
    <property type="match status" value="1"/>
</dbReference>
<dbReference type="InterPro" id="IPR027417">
    <property type="entry name" value="P-loop_NTPase"/>
</dbReference>
<keyword evidence="5" id="KW-0804">Transcription</keyword>
<dbReference type="InterPro" id="IPR058031">
    <property type="entry name" value="AAA_lid_NorR"/>
</dbReference>
<dbReference type="EMBL" id="BSDC01000001">
    <property type="protein sequence ID" value="GLH67155.1"/>
    <property type="molecule type" value="Genomic_DNA"/>
</dbReference>
<feature type="modified residue" description="4-aspartylphosphate" evidence="6">
    <location>
        <position position="54"/>
    </location>
</feature>
<sequence length="473" mass="52468">MNPARALLVDDDPTILEVVGTLLSRHGHEVVGTGSGRRGAQFLRNEFFDLAVVDLMLPDLNGLDLAREAVAKPDTVVVVLSGSTSVETALQAMRMGIYDYVPKPFRVEELEHTLLRAIEKSQLNQENKRLREQIEGQAKGPQMVGCSDAWQKLQTLLRRVAPSPSTVLITGPSGTGKELAARAIHQWSPRSQGPFIPIHCGAIPETLLEDELFGHVRGAYTDARTDRPGRFQQAEGGTLFLDEIGTMPLSLQVKLLRVIQEREFTPLGSSRTLKADFRLVAATNEDLGSLVEQKRFREDLFYRLNVIPVQIHPLREHPQDIPVLVAHFLRKFARELDLPLKQVEPAALQAMEAYAWPGNVRELENAVERAMALGSDPDRLLHQDLPASVAGLLPSPAFPRLPQDQDLGRFLEELERHLVLEALRATGWNKSESARRLGMRRTTLLHRLRALGIPLDPQAGLAEAAPTAETLDA</sequence>
<dbReference type="PROSITE" id="PS50110">
    <property type="entry name" value="RESPONSE_REGULATORY"/>
    <property type="match status" value="1"/>
</dbReference>
<keyword evidence="6" id="KW-0597">Phosphoprotein</keyword>
<keyword evidence="4" id="KW-0238">DNA-binding</keyword>
<evidence type="ECO:0000256" key="6">
    <source>
        <dbReference type="PROSITE-ProRule" id="PRU00169"/>
    </source>
</evidence>
<name>A0ABQ5PYE9_9BACT</name>
<dbReference type="SUPFAM" id="SSF52540">
    <property type="entry name" value="P-loop containing nucleoside triphosphate hydrolases"/>
    <property type="match status" value="1"/>
</dbReference>
<dbReference type="SUPFAM" id="SSF46689">
    <property type="entry name" value="Homeodomain-like"/>
    <property type="match status" value="1"/>
</dbReference>
<evidence type="ECO:0000256" key="1">
    <source>
        <dbReference type="ARBA" id="ARBA00022741"/>
    </source>
</evidence>
<dbReference type="InterPro" id="IPR001789">
    <property type="entry name" value="Sig_transdc_resp-reg_receiver"/>
</dbReference>
<evidence type="ECO:0000313" key="10">
    <source>
        <dbReference type="Proteomes" id="UP001165044"/>
    </source>
</evidence>
<reference evidence="9" key="1">
    <citation type="journal article" date="2023" name="Antonie Van Leeuwenhoek">
        <title>Mesoterricola silvestris gen. nov., sp. nov., Mesoterricola sediminis sp. nov., Geothrix oryzae sp. nov., Geothrix edaphica sp. nov., Geothrix rubra sp. nov., and Geothrix limicola sp. nov., six novel members of Acidobacteriota isolated from soils.</title>
        <authorList>
            <person name="Itoh H."/>
            <person name="Sugisawa Y."/>
            <person name="Mise K."/>
            <person name="Xu Z."/>
            <person name="Kuniyasu M."/>
            <person name="Ushijima N."/>
            <person name="Kawano K."/>
            <person name="Kobayashi E."/>
            <person name="Shiratori Y."/>
            <person name="Masuda Y."/>
            <person name="Senoo K."/>
        </authorList>
    </citation>
    <scope>NUCLEOTIDE SEQUENCE</scope>
    <source>
        <strain evidence="9">Red802</strain>
    </source>
</reference>
<comment type="caution">
    <text evidence="9">The sequence shown here is derived from an EMBL/GenBank/DDBJ whole genome shotgun (WGS) entry which is preliminary data.</text>
</comment>
<dbReference type="PROSITE" id="PS00688">
    <property type="entry name" value="SIGMA54_INTERACT_3"/>
    <property type="match status" value="1"/>
</dbReference>
<evidence type="ECO:0000256" key="5">
    <source>
        <dbReference type="ARBA" id="ARBA00023163"/>
    </source>
</evidence>
<dbReference type="InterPro" id="IPR003593">
    <property type="entry name" value="AAA+_ATPase"/>
</dbReference>
<evidence type="ECO:0000256" key="4">
    <source>
        <dbReference type="ARBA" id="ARBA00023125"/>
    </source>
</evidence>
<dbReference type="PROSITE" id="PS50045">
    <property type="entry name" value="SIGMA54_INTERACT_4"/>
    <property type="match status" value="1"/>
</dbReference>
<dbReference type="PANTHER" id="PTHR32071">
    <property type="entry name" value="TRANSCRIPTIONAL REGULATORY PROTEIN"/>
    <property type="match status" value="1"/>
</dbReference>
<dbReference type="SMART" id="SM00382">
    <property type="entry name" value="AAA"/>
    <property type="match status" value="1"/>
</dbReference>
<keyword evidence="10" id="KW-1185">Reference proteome</keyword>
<dbReference type="Gene3D" id="1.10.8.60">
    <property type="match status" value="1"/>
</dbReference>
<dbReference type="InterPro" id="IPR025944">
    <property type="entry name" value="Sigma_54_int_dom_CS"/>
</dbReference>
<dbReference type="RefSeq" id="WP_285608029.1">
    <property type="nucleotide sequence ID" value="NZ_BSDC01000001.1"/>
</dbReference>
<dbReference type="CDD" id="cd00156">
    <property type="entry name" value="REC"/>
    <property type="match status" value="1"/>
</dbReference>
<keyword evidence="1" id="KW-0547">Nucleotide-binding</keyword>
<evidence type="ECO:0000256" key="3">
    <source>
        <dbReference type="ARBA" id="ARBA00023015"/>
    </source>
</evidence>
<dbReference type="SMART" id="SM00448">
    <property type="entry name" value="REC"/>
    <property type="match status" value="1"/>
</dbReference>
<dbReference type="Gene3D" id="3.40.50.2300">
    <property type="match status" value="1"/>
</dbReference>
<dbReference type="InterPro" id="IPR025943">
    <property type="entry name" value="Sigma_54_int_dom_ATP-bd_2"/>
</dbReference>
<keyword evidence="3" id="KW-0805">Transcription regulation</keyword>
<dbReference type="InterPro" id="IPR011006">
    <property type="entry name" value="CheY-like_superfamily"/>
</dbReference>
<dbReference type="PROSITE" id="PS00676">
    <property type="entry name" value="SIGMA54_INTERACT_2"/>
    <property type="match status" value="1"/>
</dbReference>
<proteinExistence type="predicted"/>
<dbReference type="Gene3D" id="1.10.10.60">
    <property type="entry name" value="Homeodomain-like"/>
    <property type="match status" value="1"/>
</dbReference>
<dbReference type="PANTHER" id="PTHR32071:SF117">
    <property type="entry name" value="PTS-DEPENDENT DIHYDROXYACETONE KINASE OPERON REGULATORY PROTEIN-RELATED"/>
    <property type="match status" value="1"/>
</dbReference>
<keyword evidence="2" id="KW-0067">ATP-binding</keyword>
<accession>A0ABQ5PYE9</accession>
<dbReference type="CDD" id="cd00009">
    <property type="entry name" value="AAA"/>
    <property type="match status" value="1"/>
</dbReference>
<evidence type="ECO:0000259" key="7">
    <source>
        <dbReference type="PROSITE" id="PS50045"/>
    </source>
</evidence>
<feature type="domain" description="Sigma-54 factor interaction" evidence="7">
    <location>
        <begin position="143"/>
        <end position="372"/>
    </location>
</feature>
<dbReference type="Gene3D" id="3.40.50.300">
    <property type="entry name" value="P-loop containing nucleotide triphosphate hydrolases"/>
    <property type="match status" value="1"/>
</dbReference>
<feature type="domain" description="Response regulatory" evidence="8">
    <location>
        <begin position="5"/>
        <end position="118"/>
    </location>
</feature>
<dbReference type="InterPro" id="IPR002078">
    <property type="entry name" value="Sigma_54_int"/>
</dbReference>
<dbReference type="Pfam" id="PF00158">
    <property type="entry name" value="Sigma54_activat"/>
    <property type="match status" value="1"/>
</dbReference>
<dbReference type="PRINTS" id="PR01590">
    <property type="entry name" value="HTHFIS"/>
</dbReference>
<dbReference type="InterPro" id="IPR002197">
    <property type="entry name" value="HTH_Fis"/>
</dbReference>
<organism evidence="9 10">
    <name type="scientific">Geothrix edaphica</name>
    <dbReference type="NCBI Taxonomy" id="2927976"/>
    <lineage>
        <taxon>Bacteria</taxon>
        <taxon>Pseudomonadati</taxon>
        <taxon>Acidobacteriota</taxon>
        <taxon>Holophagae</taxon>
        <taxon>Holophagales</taxon>
        <taxon>Holophagaceae</taxon>
        <taxon>Geothrix</taxon>
    </lineage>
</organism>